<protein>
    <submittedName>
        <fullName evidence="2">Uncharacterized protein</fullName>
    </submittedName>
</protein>
<sequence>MSRKDDSPKKPKRIRHEVRLVVPFEVKARSEADAAFTAMQWLLELLASAKEPEEITVYPPEPYRLDTDADPADGDPGEASSPEERISSIVEAT</sequence>
<proteinExistence type="predicted"/>
<accession>A0A6J4J3T6</accession>
<gene>
    <name evidence="2" type="ORF">AVDCRST_MAG63-2762</name>
</gene>
<evidence type="ECO:0000256" key="1">
    <source>
        <dbReference type="SAM" id="MobiDB-lite"/>
    </source>
</evidence>
<organism evidence="2">
    <name type="scientific">uncultured Armatimonadetes bacterium</name>
    <dbReference type="NCBI Taxonomy" id="157466"/>
    <lineage>
        <taxon>Bacteria</taxon>
        <taxon>Bacillati</taxon>
        <taxon>Armatimonadota</taxon>
        <taxon>environmental samples</taxon>
    </lineage>
</organism>
<dbReference type="EMBL" id="CADCTO010000361">
    <property type="protein sequence ID" value="CAA9267549.1"/>
    <property type="molecule type" value="Genomic_DNA"/>
</dbReference>
<name>A0A6J4J3T6_9BACT</name>
<feature type="region of interest" description="Disordered" evidence="1">
    <location>
        <begin position="58"/>
        <end position="93"/>
    </location>
</feature>
<dbReference type="AlphaFoldDB" id="A0A6J4J3T6"/>
<evidence type="ECO:0000313" key="2">
    <source>
        <dbReference type="EMBL" id="CAA9267549.1"/>
    </source>
</evidence>
<reference evidence="2" key="1">
    <citation type="submission" date="2020-02" db="EMBL/GenBank/DDBJ databases">
        <authorList>
            <person name="Meier V. D."/>
        </authorList>
    </citation>
    <scope>NUCLEOTIDE SEQUENCE</scope>
    <source>
        <strain evidence="2">AVDCRST_MAG63</strain>
    </source>
</reference>